<dbReference type="PANTHER" id="PTHR13947">
    <property type="entry name" value="GNAT FAMILY N-ACETYLTRANSFERASE"/>
    <property type="match status" value="1"/>
</dbReference>
<keyword evidence="2" id="KW-0472">Membrane</keyword>
<keyword evidence="2" id="KW-1133">Transmembrane helix</keyword>
<keyword evidence="2" id="KW-0812">Transmembrane</keyword>
<name>A0A8C0VUZ5_CASCN</name>
<accession>A0A8C0VUZ5</accession>
<evidence type="ECO:0000256" key="1">
    <source>
        <dbReference type="ARBA" id="ARBA00022679"/>
    </source>
</evidence>
<evidence type="ECO:0000313" key="3">
    <source>
        <dbReference type="Ensembl" id="ENSCCNP00000001202.1"/>
    </source>
</evidence>
<feature type="transmembrane region" description="Helical" evidence="2">
    <location>
        <begin position="33"/>
        <end position="54"/>
    </location>
</feature>
<reference evidence="3" key="1">
    <citation type="submission" date="2023-09" db="UniProtKB">
        <authorList>
            <consortium name="Ensembl"/>
        </authorList>
    </citation>
    <scope>IDENTIFICATION</scope>
</reference>
<feature type="transmembrane region" description="Helical" evidence="2">
    <location>
        <begin position="60"/>
        <end position="78"/>
    </location>
</feature>
<dbReference type="GO" id="GO:0008080">
    <property type="term" value="F:N-acetyltransferase activity"/>
    <property type="evidence" value="ECO:0007669"/>
    <property type="project" value="InterPro"/>
</dbReference>
<proteinExistence type="predicted"/>
<protein>
    <submittedName>
        <fullName evidence="3">Uncharacterized protein</fullName>
    </submittedName>
</protein>
<dbReference type="AlphaFoldDB" id="A0A8C0VUZ5"/>
<dbReference type="PANTHER" id="PTHR13947:SF48">
    <property type="entry name" value="N-ACETYLTRANSFERASE 8-RELATED"/>
    <property type="match status" value="1"/>
</dbReference>
<evidence type="ECO:0000256" key="2">
    <source>
        <dbReference type="SAM" id="Phobius"/>
    </source>
</evidence>
<dbReference type="Ensembl" id="ENSCCNT00000001563.1">
    <property type="protein sequence ID" value="ENSCCNP00000001202.1"/>
    <property type="gene ID" value="ENSCCNG00000001316.1"/>
</dbReference>
<organism evidence="3">
    <name type="scientific">Castor canadensis</name>
    <name type="common">American beaver</name>
    <dbReference type="NCBI Taxonomy" id="51338"/>
    <lineage>
        <taxon>Eukaryota</taxon>
        <taxon>Metazoa</taxon>
        <taxon>Chordata</taxon>
        <taxon>Craniata</taxon>
        <taxon>Vertebrata</taxon>
        <taxon>Euteleostomi</taxon>
        <taxon>Mammalia</taxon>
        <taxon>Eutheria</taxon>
        <taxon>Euarchontoglires</taxon>
        <taxon>Glires</taxon>
        <taxon>Rodentia</taxon>
        <taxon>Castorimorpha</taxon>
        <taxon>Castoridae</taxon>
        <taxon>Castor</taxon>
    </lineage>
</organism>
<keyword evidence="1" id="KW-0808">Transferase</keyword>
<dbReference type="InterPro" id="IPR050769">
    <property type="entry name" value="NAT_camello-type"/>
</dbReference>
<sequence length="94" mass="10890">MAPYHIHKYQESNHKWIPGLFSRGMEEDIPATFQLMLTLPQILLLLLGVPLALLLMSDSWLPAVVCCFILLLFLWLLASYPWKKHVDACLHTHH</sequence>